<proteinExistence type="inferred from homology"/>
<dbReference type="Proteomes" id="UP000703315">
    <property type="component" value="Unassembled WGS sequence"/>
</dbReference>
<dbReference type="Gene3D" id="3.30.70.1060">
    <property type="entry name" value="Dimeric alpha+beta barrel"/>
    <property type="match status" value="1"/>
</dbReference>
<name>A0A921KA75_9MICC</name>
<protein>
    <submittedName>
        <fullName evidence="3">YciI family protein</fullName>
    </submittedName>
</protein>
<organism evidence="3 4">
    <name type="scientific">Enteractinococcus helveticum</name>
    <dbReference type="NCBI Taxonomy" id="1837282"/>
    <lineage>
        <taxon>Bacteria</taxon>
        <taxon>Bacillati</taxon>
        <taxon>Actinomycetota</taxon>
        <taxon>Actinomycetes</taxon>
        <taxon>Micrococcales</taxon>
        <taxon>Micrococcaceae</taxon>
    </lineage>
</organism>
<evidence type="ECO:0000256" key="1">
    <source>
        <dbReference type="ARBA" id="ARBA00007689"/>
    </source>
</evidence>
<dbReference type="InterPro" id="IPR011008">
    <property type="entry name" value="Dimeric_a/b-barrel"/>
</dbReference>
<comment type="similarity">
    <text evidence="1">Belongs to the YciI family.</text>
</comment>
<evidence type="ECO:0000313" key="4">
    <source>
        <dbReference type="Proteomes" id="UP000703315"/>
    </source>
</evidence>
<gene>
    <name evidence="3" type="ORF">K8V32_14000</name>
</gene>
<accession>A0A921KA75</accession>
<sequence>MPYFIETYDDARQAHIRQEKYQEHLNYLDSIAPKLLACGAKLDDSGDTASGGVYLVDVDTRVEAKTLIQADPFYQLGLFRKVEITRWRKAYLEGQKYI</sequence>
<dbReference type="Pfam" id="PF03795">
    <property type="entry name" value="YCII"/>
    <property type="match status" value="1"/>
</dbReference>
<dbReference type="SUPFAM" id="SSF54909">
    <property type="entry name" value="Dimeric alpha+beta barrel"/>
    <property type="match status" value="1"/>
</dbReference>
<evidence type="ECO:0000313" key="3">
    <source>
        <dbReference type="EMBL" id="HJF15879.1"/>
    </source>
</evidence>
<dbReference type="EMBL" id="DYXC01000163">
    <property type="protein sequence ID" value="HJF15879.1"/>
    <property type="molecule type" value="Genomic_DNA"/>
</dbReference>
<dbReference type="RefSeq" id="WP_303908802.1">
    <property type="nucleotide sequence ID" value="NZ_DYXC01000163.1"/>
</dbReference>
<dbReference type="AlphaFoldDB" id="A0A921KA75"/>
<reference evidence="3" key="1">
    <citation type="journal article" date="2021" name="PeerJ">
        <title>Extensive microbial diversity within the chicken gut microbiome revealed by metagenomics and culture.</title>
        <authorList>
            <person name="Gilroy R."/>
            <person name="Ravi A."/>
            <person name="Getino M."/>
            <person name="Pursley I."/>
            <person name="Horton D.L."/>
            <person name="Alikhan N.F."/>
            <person name="Baker D."/>
            <person name="Gharbi K."/>
            <person name="Hall N."/>
            <person name="Watson M."/>
            <person name="Adriaenssens E.M."/>
            <person name="Foster-Nyarko E."/>
            <person name="Jarju S."/>
            <person name="Secka A."/>
            <person name="Antonio M."/>
            <person name="Oren A."/>
            <person name="Chaudhuri R.R."/>
            <person name="La Ragione R."/>
            <person name="Hildebrand F."/>
            <person name="Pallen M.J."/>
        </authorList>
    </citation>
    <scope>NUCLEOTIDE SEQUENCE</scope>
    <source>
        <strain evidence="3">ChiHjej13B12-14962</strain>
    </source>
</reference>
<comment type="caution">
    <text evidence="3">The sequence shown here is derived from an EMBL/GenBank/DDBJ whole genome shotgun (WGS) entry which is preliminary data.</text>
</comment>
<evidence type="ECO:0000259" key="2">
    <source>
        <dbReference type="Pfam" id="PF03795"/>
    </source>
</evidence>
<dbReference type="InterPro" id="IPR005545">
    <property type="entry name" value="YCII"/>
</dbReference>
<reference evidence="3" key="2">
    <citation type="submission" date="2021-09" db="EMBL/GenBank/DDBJ databases">
        <authorList>
            <person name="Gilroy R."/>
        </authorList>
    </citation>
    <scope>NUCLEOTIDE SEQUENCE</scope>
    <source>
        <strain evidence="3">ChiHjej13B12-14962</strain>
    </source>
</reference>
<feature type="domain" description="YCII-related" evidence="2">
    <location>
        <begin position="1"/>
        <end position="88"/>
    </location>
</feature>